<evidence type="ECO:0000313" key="3">
    <source>
        <dbReference type="Proteomes" id="UP000077266"/>
    </source>
</evidence>
<accession>A0A165J285</accession>
<gene>
    <name evidence="2" type="ORF">EXIGLDRAFT_835101</name>
</gene>
<reference evidence="2 3" key="1">
    <citation type="journal article" date="2016" name="Mol. Biol. Evol.">
        <title>Comparative Genomics of Early-Diverging Mushroom-Forming Fungi Provides Insights into the Origins of Lignocellulose Decay Capabilities.</title>
        <authorList>
            <person name="Nagy L.G."/>
            <person name="Riley R."/>
            <person name="Tritt A."/>
            <person name="Adam C."/>
            <person name="Daum C."/>
            <person name="Floudas D."/>
            <person name="Sun H."/>
            <person name="Yadav J.S."/>
            <person name="Pangilinan J."/>
            <person name="Larsson K.H."/>
            <person name="Matsuura K."/>
            <person name="Barry K."/>
            <person name="Labutti K."/>
            <person name="Kuo R."/>
            <person name="Ohm R.A."/>
            <person name="Bhattacharya S.S."/>
            <person name="Shirouzu T."/>
            <person name="Yoshinaga Y."/>
            <person name="Martin F.M."/>
            <person name="Grigoriev I.V."/>
            <person name="Hibbett D.S."/>
        </authorList>
    </citation>
    <scope>NUCLEOTIDE SEQUENCE [LARGE SCALE GENOMIC DNA]</scope>
    <source>
        <strain evidence="2 3">HHB12029</strain>
    </source>
</reference>
<organism evidence="2 3">
    <name type="scientific">Exidia glandulosa HHB12029</name>
    <dbReference type="NCBI Taxonomy" id="1314781"/>
    <lineage>
        <taxon>Eukaryota</taxon>
        <taxon>Fungi</taxon>
        <taxon>Dikarya</taxon>
        <taxon>Basidiomycota</taxon>
        <taxon>Agaricomycotina</taxon>
        <taxon>Agaricomycetes</taxon>
        <taxon>Auriculariales</taxon>
        <taxon>Exidiaceae</taxon>
        <taxon>Exidia</taxon>
    </lineage>
</organism>
<feature type="compositionally biased region" description="Acidic residues" evidence="1">
    <location>
        <begin position="360"/>
        <end position="376"/>
    </location>
</feature>
<feature type="region of interest" description="Disordered" evidence="1">
    <location>
        <begin position="280"/>
        <end position="335"/>
    </location>
</feature>
<name>A0A165J285_EXIGL</name>
<sequence>MTGPGGNVRIRKWPASGQAPAKSSGNLDHAALWEDLLDPSYDPRKEKTGTPSWISPELASDDPRSFPAGVVKRARVLLKRFQDNQDHPWFRAAFPSCAAEDVCFLANFEKVLVMEAARTNVDSDDYDDTVKTNPATAHLPRHDCESFYWILLYHLARAYAQDPKAPSVSVPPLPTANKAQKALDAFATAMLDHDVSEEDLRIPYVLGFDKQSRVLDAPLQGCVPLLEAMAAYLCIPWHRYEKGPNDTKGKGFVELNHVHHAFRRLILLEIMEMTKTPTTIPNVRFSTAGPRRLRPKEFKDRKKGTGSQAARGSGISSGKRSRTHEDDSPEDLDNLKRLKTNEALALGIGASRFPGVLEEGVDQEDEQSFDEPDGGSDGEVASTGSSSSFDEDEHDDSGDYEPPRSIKNSKKKNDDPFLATGLTASEADEDSVCSWIQHFERDELWFTTGVPDSSEE</sequence>
<dbReference type="EMBL" id="KV425976">
    <property type="protein sequence ID" value="KZV94221.1"/>
    <property type="molecule type" value="Genomic_DNA"/>
</dbReference>
<protein>
    <submittedName>
        <fullName evidence="2">Uncharacterized protein</fullName>
    </submittedName>
</protein>
<evidence type="ECO:0000313" key="2">
    <source>
        <dbReference type="EMBL" id="KZV94221.1"/>
    </source>
</evidence>
<feature type="region of interest" description="Disordered" evidence="1">
    <location>
        <begin position="360"/>
        <end position="429"/>
    </location>
</feature>
<feature type="region of interest" description="Disordered" evidence="1">
    <location>
        <begin position="40"/>
        <end position="60"/>
    </location>
</feature>
<dbReference type="OrthoDB" id="3149716at2759"/>
<feature type="compositionally biased region" description="Acidic residues" evidence="1">
    <location>
        <begin position="389"/>
        <end position="399"/>
    </location>
</feature>
<feature type="region of interest" description="Disordered" evidence="1">
    <location>
        <begin position="1"/>
        <end position="25"/>
    </location>
</feature>
<proteinExistence type="predicted"/>
<keyword evidence="3" id="KW-1185">Reference proteome</keyword>
<dbReference type="Proteomes" id="UP000077266">
    <property type="component" value="Unassembled WGS sequence"/>
</dbReference>
<evidence type="ECO:0000256" key="1">
    <source>
        <dbReference type="SAM" id="MobiDB-lite"/>
    </source>
</evidence>
<dbReference type="AlphaFoldDB" id="A0A165J285"/>
<dbReference type="InParanoid" id="A0A165J285"/>